<feature type="compositionally biased region" description="Basic and acidic residues" evidence="2">
    <location>
        <begin position="107"/>
        <end position="116"/>
    </location>
</feature>
<accession>A0A9L0R2T6</accession>
<proteinExistence type="inferred from homology"/>
<evidence type="ECO:0000256" key="2">
    <source>
        <dbReference type="SAM" id="MobiDB-lite"/>
    </source>
</evidence>
<evidence type="ECO:0000256" key="1">
    <source>
        <dbReference type="ARBA" id="ARBA00009817"/>
    </source>
</evidence>
<comment type="similarity">
    <text evidence="1">Belongs to the HEBP family.</text>
</comment>
<reference evidence="3" key="3">
    <citation type="submission" date="2025-09" db="UniProtKB">
        <authorList>
            <consortium name="Ensembl"/>
        </authorList>
    </citation>
    <scope>IDENTIFICATION</scope>
    <source>
        <strain evidence="3">Thoroughbred</strain>
    </source>
</reference>
<dbReference type="PANTHER" id="PTHR11220:SF70">
    <property type="entry name" value="HEME-BINDING PROTEIN 2"/>
    <property type="match status" value="1"/>
</dbReference>
<evidence type="ECO:0000313" key="3">
    <source>
        <dbReference type="Ensembl" id="ENSECAP00000056748.1"/>
    </source>
</evidence>
<dbReference type="AlphaFoldDB" id="A0A9L0R2T6"/>
<reference evidence="3 4" key="1">
    <citation type="journal article" date="2009" name="Science">
        <title>Genome sequence, comparative analysis, and population genetics of the domestic horse.</title>
        <authorList>
            <consortium name="Broad Institute Genome Sequencing Platform"/>
            <consortium name="Broad Institute Whole Genome Assembly Team"/>
            <person name="Wade C.M."/>
            <person name="Giulotto E."/>
            <person name="Sigurdsson S."/>
            <person name="Zoli M."/>
            <person name="Gnerre S."/>
            <person name="Imsland F."/>
            <person name="Lear T.L."/>
            <person name="Adelson D.L."/>
            <person name="Bailey E."/>
            <person name="Bellone R.R."/>
            <person name="Bloecker H."/>
            <person name="Distl O."/>
            <person name="Edgar R.C."/>
            <person name="Garber M."/>
            <person name="Leeb T."/>
            <person name="Mauceli E."/>
            <person name="MacLeod J.N."/>
            <person name="Penedo M.C.T."/>
            <person name="Raison J.M."/>
            <person name="Sharpe T."/>
            <person name="Vogel J."/>
            <person name="Andersson L."/>
            <person name="Antczak D.F."/>
            <person name="Biagi T."/>
            <person name="Binns M.M."/>
            <person name="Chowdhary B.P."/>
            <person name="Coleman S.J."/>
            <person name="Della Valle G."/>
            <person name="Fryc S."/>
            <person name="Guerin G."/>
            <person name="Hasegawa T."/>
            <person name="Hill E.W."/>
            <person name="Jurka J."/>
            <person name="Kiialainen A."/>
            <person name="Lindgren G."/>
            <person name="Liu J."/>
            <person name="Magnani E."/>
            <person name="Mickelson J.R."/>
            <person name="Murray J."/>
            <person name="Nergadze S.G."/>
            <person name="Onofrio R."/>
            <person name="Pedroni S."/>
            <person name="Piras M.F."/>
            <person name="Raudsepp T."/>
            <person name="Rocchi M."/>
            <person name="Roeed K.H."/>
            <person name="Ryder O.A."/>
            <person name="Searle S."/>
            <person name="Skow L."/>
            <person name="Swinburne J.E."/>
            <person name="Syvaenen A.C."/>
            <person name="Tozaki T."/>
            <person name="Valberg S.J."/>
            <person name="Vaudin M."/>
            <person name="White J.R."/>
            <person name="Zody M.C."/>
            <person name="Lander E.S."/>
            <person name="Lindblad-Toh K."/>
        </authorList>
    </citation>
    <scope>NUCLEOTIDE SEQUENCE [LARGE SCALE GENOMIC DNA]</scope>
    <source>
        <strain evidence="3 4">Thoroughbred</strain>
    </source>
</reference>
<dbReference type="Ensembl" id="ENSECAT00000081748.1">
    <property type="protein sequence ID" value="ENSECAP00000056748.1"/>
    <property type="gene ID" value="ENSECAG00000012705.3"/>
</dbReference>
<dbReference type="Proteomes" id="UP000002281">
    <property type="component" value="Chromosome 10"/>
</dbReference>
<reference evidence="3" key="2">
    <citation type="submission" date="2025-08" db="UniProtKB">
        <authorList>
            <consortium name="Ensembl"/>
        </authorList>
    </citation>
    <scope>IDENTIFICATION</scope>
    <source>
        <strain evidence="3">Thoroughbred</strain>
    </source>
</reference>
<dbReference type="InterPro" id="IPR006917">
    <property type="entry name" value="SOUL_heme-bd"/>
</dbReference>
<protein>
    <submittedName>
        <fullName evidence="3">Heme binding protein 2</fullName>
    </submittedName>
</protein>
<dbReference type="Gene3D" id="3.20.80.10">
    <property type="entry name" value="Regulatory factor, effector binding domain"/>
    <property type="match status" value="1"/>
</dbReference>
<dbReference type="Pfam" id="PF04832">
    <property type="entry name" value="SOUL"/>
    <property type="match status" value="1"/>
</dbReference>
<keyword evidence="4" id="KW-1185">Reference proteome</keyword>
<dbReference type="SUPFAM" id="SSF55136">
    <property type="entry name" value="Probable bacterial effector-binding domain"/>
    <property type="match status" value="1"/>
</dbReference>
<evidence type="ECO:0000313" key="4">
    <source>
        <dbReference type="Proteomes" id="UP000002281"/>
    </source>
</evidence>
<sequence>MAEVPEPEPGAAEGCAAGAVETPGWTAPRGAGPQPGSYETRHYGPARWVSTRVESADWDSAVQTGFARLNSYVQGKNETEKKIKMTAPVTTCVEPGADPFSLSRDSLVPRRTENNS</sequence>
<feature type="region of interest" description="Disordered" evidence="2">
    <location>
        <begin position="1"/>
        <end position="39"/>
    </location>
</feature>
<organism evidence="3 4">
    <name type="scientific">Equus caballus</name>
    <name type="common">Horse</name>
    <dbReference type="NCBI Taxonomy" id="9796"/>
    <lineage>
        <taxon>Eukaryota</taxon>
        <taxon>Metazoa</taxon>
        <taxon>Chordata</taxon>
        <taxon>Craniata</taxon>
        <taxon>Vertebrata</taxon>
        <taxon>Euteleostomi</taxon>
        <taxon>Mammalia</taxon>
        <taxon>Eutheria</taxon>
        <taxon>Laurasiatheria</taxon>
        <taxon>Perissodactyla</taxon>
        <taxon>Equidae</taxon>
        <taxon>Equus</taxon>
    </lineage>
</organism>
<gene>
    <name evidence="3" type="primary">HEBP2</name>
</gene>
<dbReference type="PANTHER" id="PTHR11220">
    <property type="entry name" value="HEME-BINDING PROTEIN-RELATED"/>
    <property type="match status" value="1"/>
</dbReference>
<name>A0A9L0R2T6_HORSE</name>
<feature type="region of interest" description="Disordered" evidence="2">
    <location>
        <begin position="94"/>
        <end position="116"/>
    </location>
</feature>
<feature type="compositionally biased region" description="Low complexity" evidence="2">
    <location>
        <begin position="1"/>
        <end position="21"/>
    </location>
</feature>
<dbReference type="GeneTree" id="ENSGT00940000160412"/>
<dbReference type="InterPro" id="IPR011256">
    <property type="entry name" value="Reg_factor_effector_dom_sf"/>
</dbReference>